<proteinExistence type="predicted"/>
<dbReference type="Proteomes" id="UP000233556">
    <property type="component" value="Unassembled WGS sequence"/>
</dbReference>
<gene>
    <name evidence="3" type="ORF">llap_19929</name>
</gene>
<dbReference type="EMBL" id="KZ516278">
    <property type="protein sequence ID" value="PKU29767.1"/>
    <property type="molecule type" value="Genomic_DNA"/>
</dbReference>
<evidence type="ECO:0000313" key="4">
    <source>
        <dbReference type="Proteomes" id="UP000233556"/>
    </source>
</evidence>
<keyword evidence="2" id="KW-1015">Disulfide bond</keyword>
<dbReference type="AlphaFoldDB" id="A0A2I0T7J3"/>
<keyword evidence="1" id="KW-0732">Signal</keyword>
<dbReference type="GO" id="GO:0009986">
    <property type="term" value="C:cell surface"/>
    <property type="evidence" value="ECO:0007669"/>
    <property type="project" value="TreeGrafter"/>
</dbReference>
<reference evidence="4" key="1">
    <citation type="submission" date="2017-11" db="EMBL/GenBank/DDBJ databases">
        <authorList>
            <person name="Lima N.C."/>
            <person name="Parody-Merino A.M."/>
            <person name="Battley P.F."/>
            <person name="Fidler A.E."/>
            <person name="Prosdocimi F."/>
        </authorList>
    </citation>
    <scope>NUCLEOTIDE SEQUENCE [LARGE SCALE GENOMIC DNA]</scope>
</reference>
<evidence type="ECO:0000256" key="2">
    <source>
        <dbReference type="ARBA" id="ARBA00023157"/>
    </source>
</evidence>
<dbReference type="GO" id="GO:0005576">
    <property type="term" value="C:extracellular region"/>
    <property type="evidence" value="ECO:0007669"/>
    <property type="project" value="TreeGrafter"/>
</dbReference>
<protein>
    <submittedName>
        <fullName evidence="3">Uncharacterized protein</fullName>
    </submittedName>
</protein>
<dbReference type="OrthoDB" id="382013at2759"/>
<organism evidence="3 4">
    <name type="scientific">Limosa lapponica baueri</name>
    <dbReference type="NCBI Taxonomy" id="1758121"/>
    <lineage>
        <taxon>Eukaryota</taxon>
        <taxon>Metazoa</taxon>
        <taxon>Chordata</taxon>
        <taxon>Craniata</taxon>
        <taxon>Vertebrata</taxon>
        <taxon>Euteleostomi</taxon>
        <taxon>Archelosauria</taxon>
        <taxon>Archosauria</taxon>
        <taxon>Dinosauria</taxon>
        <taxon>Saurischia</taxon>
        <taxon>Theropoda</taxon>
        <taxon>Coelurosauria</taxon>
        <taxon>Aves</taxon>
        <taxon>Neognathae</taxon>
        <taxon>Neoaves</taxon>
        <taxon>Charadriiformes</taxon>
        <taxon>Scolopacidae</taxon>
        <taxon>Limosa</taxon>
    </lineage>
</organism>
<reference evidence="4" key="2">
    <citation type="submission" date="2017-12" db="EMBL/GenBank/DDBJ databases">
        <title>Genome sequence of the Bar-tailed Godwit (Limosa lapponica baueri).</title>
        <authorList>
            <person name="Lima N.C.B."/>
            <person name="Parody-Merino A.M."/>
            <person name="Battley P.F."/>
            <person name="Fidler A.E."/>
            <person name="Prosdocimi F."/>
        </authorList>
    </citation>
    <scope>NUCLEOTIDE SEQUENCE [LARGE SCALE GENOMIC DNA]</scope>
</reference>
<dbReference type="PANTHER" id="PTHR14949:SF53">
    <property type="entry name" value="VON WILLEBRAND FACTOR D AND EGF DOMAIN-CONTAINING PROTEIN"/>
    <property type="match status" value="1"/>
</dbReference>
<keyword evidence="4" id="KW-1185">Reference proteome</keyword>
<evidence type="ECO:0000313" key="3">
    <source>
        <dbReference type="EMBL" id="PKU29767.1"/>
    </source>
</evidence>
<dbReference type="PANTHER" id="PTHR14949">
    <property type="entry name" value="EGF-LIKE-DOMAIN, MULTIPLE 7, 8"/>
    <property type="match status" value="1"/>
</dbReference>
<dbReference type="InterPro" id="IPR050969">
    <property type="entry name" value="Dev_Signal_Modulators"/>
</dbReference>
<evidence type="ECO:0000256" key="1">
    <source>
        <dbReference type="ARBA" id="ARBA00022729"/>
    </source>
</evidence>
<name>A0A2I0T7J3_LIMLA</name>
<sequence>MSSLEVYCSSSAFFVEKPDIQSASVESKEFFAGIKIHPETYDISEDGKEYRLAIESSIPIPCPEFSQLESDCKISLTLNTVDEGSMTILKQEHLFSTRVRLEILKFTFVSGTVEVFSTQHPATVALLPKKEVT</sequence>
<dbReference type="GO" id="GO:0005102">
    <property type="term" value="F:signaling receptor binding"/>
    <property type="evidence" value="ECO:0007669"/>
    <property type="project" value="TreeGrafter"/>
</dbReference>
<accession>A0A2I0T7J3</accession>